<accession>A0ABV3WSN3</accession>
<keyword evidence="2" id="KW-1185">Reference proteome</keyword>
<dbReference type="RefSeq" id="WP_368802786.1">
    <property type="nucleotide sequence ID" value="NZ_JAZHFV010000002.1"/>
</dbReference>
<gene>
    <name evidence="1" type="ORF">V1479_10215</name>
</gene>
<dbReference type="Proteomes" id="UP001559025">
    <property type="component" value="Unassembled WGS sequence"/>
</dbReference>
<proteinExistence type="predicted"/>
<evidence type="ECO:0000313" key="2">
    <source>
        <dbReference type="Proteomes" id="UP001559025"/>
    </source>
</evidence>
<sequence length="150" mass="17160">MARKPTRLRNLRIKEISLCENGMNQHAEIVLHKAADPAPEYPSASEMAKALHGASPEVLEIVKGQIAAHEQLLADFKKMNDEGNYDMNAIEPDHHYKQLVREHMEKADMTFENAAVDLQNRRPDKVALAYQKDEAAYVQRQVDRRDRTNV</sequence>
<evidence type="ECO:0008006" key="3">
    <source>
        <dbReference type="Google" id="ProtNLM"/>
    </source>
</evidence>
<name>A0ABV3WSN3_9HYPH</name>
<evidence type="ECO:0000313" key="1">
    <source>
        <dbReference type="EMBL" id="MEX4007677.1"/>
    </source>
</evidence>
<reference evidence="1 2" key="1">
    <citation type="submission" date="2024-01" db="EMBL/GenBank/DDBJ databases">
        <title>New evidence supports the origin of RcGTA from prophage.</title>
        <authorList>
            <person name="Xu Y."/>
            <person name="Liu B."/>
            <person name="Chen F."/>
        </authorList>
    </citation>
    <scope>NUCLEOTIDE SEQUENCE [LARGE SCALE GENOMIC DNA]</scope>
    <source>
        <strain evidence="1 2">CBW1107-2</strain>
    </source>
</reference>
<dbReference type="EMBL" id="JAZHFV010000002">
    <property type="protein sequence ID" value="MEX4007677.1"/>
    <property type="molecule type" value="Genomic_DNA"/>
</dbReference>
<protein>
    <recommendedName>
        <fullName evidence="3">DUF2383 domain-containing protein</fullName>
    </recommendedName>
</protein>
<organism evidence="1 2">
    <name type="scientific">Neoaquamicrobium sediminum</name>
    <dbReference type="NCBI Taxonomy" id="1849104"/>
    <lineage>
        <taxon>Bacteria</taxon>
        <taxon>Pseudomonadati</taxon>
        <taxon>Pseudomonadota</taxon>
        <taxon>Alphaproteobacteria</taxon>
        <taxon>Hyphomicrobiales</taxon>
        <taxon>Phyllobacteriaceae</taxon>
        <taxon>Neoaquamicrobium</taxon>
    </lineage>
</organism>
<comment type="caution">
    <text evidence="1">The sequence shown here is derived from an EMBL/GenBank/DDBJ whole genome shotgun (WGS) entry which is preliminary data.</text>
</comment>